<comment type="domain">
    <text evidence="6">Contains large globular domains required for ATP hydrolysis at each terminus and a third globular domain forming a flexible hinge near the middle of the molecule. These domains are separated by coiled-coil structures.</text>
</comment>
<dbReference type="SUPFAM" id="SSF57997">
    <property type="entry name" value="Tropomyosin"/>
    <property type="match status" value="1"/>
</dbReference>
<dbReference type="GO" id="GO:0007062">
    <property type="term" value="P:sister chromatid cohesion"/>
    <property type="evidence" value="ECO:0007669"/>
    <property type="project" value="InterPro"/>
</dbReference>
<organism evidence="9 10">
    <name type="scientific">Acidihalobacter prosperus</name>
    <dbReference type="NCBI Taxonomy" id="160660"/>
    <lineage>
        <taxon>Bacteria</taxon>
        <taxon>Pseudomonadati</taxon>
        <taxon>Pseudomonadota</taxon>
        <taxon>Gammaproteobacteria</taxon>
        <taxon>Chromatiales</taxon>
        <taxon>Ectothiorhodospiraceae</taxon>
        <taxon>Acidihalobacter</taxon>
    </lineage>
</organism>
<dbReference type="Proteomes" id="UP000029273">
    <property type="component" value="Unassembled WGS sequence"/>
</dbReference>
<dbReference type="GO" id="GO:0005694">
    <property type="term" value="C:chromosome"/>
    <property type="evidence" value="ECO:0007669"/>
    <property type="project" value="InterPro"/>
</dbReference>
<comment type="subcellular location">
    <subcellularLocation>
        <location evidence="6">Cytoplasm</location>
    </subcellularLocation>
</comment>
<comment type="similarity">
    <text evidence="6">Belongs to the SMC family.</text>
</comment>
<dbReference type="InterPro" id="IPR011890">
    <property type="entry name" value="SMC_prok"/>
</dbReference>
<dbReference type="InterPro" id="IPR003395">
    <property type="entry name" value="RecF/RecN/SMC_N"/>
</dbReference>
<feature type="binding site" evidence="6">
    <location>
        <begin position="32"/>
        <end position="39"/>
    </location>
    <ligand>
        <name>ATP</name>
        <dbReference type="ChEBI" id="CHEBI:30616"/>
    </ligand>
</feature>
<dbReference type="GO" id="GO:0003677">
    <property type="term" value="F:DNA binding"/>
    <property type="evidence" value="ECO:0007669"/>
    <property type="project" value="UniProtKB-UniRule"/>
</dbReference>
<dbReference type="InterPro" id="IPR024704">
    <property type="entry name" value="SMC"/>
</dbReference>
<evidence type="ECO:0000259" key="7">
    <source>
        <dbReference type="Pfam" id="PF02463"/>
    </source>
</evidence>
<dbReference type="GO" id="GO:0005524">
    <property type="term" value="F:ATP binding"/>
    <property type="evidence" value="ECO:0007669"/>
    <property type="project" value="UniProtKB-UniRule"/>
</dbReference>
<comment type="function">
    <text evidence="6">Required for chromosome condensation and partitioning.</text>
</comment>
<proteinExistence type="inferred from homology"/>
<dbReference type="GO" id="GO:0030261">
    <property type="term" value="P:chromosome condensation"/>
    <property type="evidence" value="ECO:0007669"/>
    <property type="project" value="InterPro"/>
</dbReference>
<name>A0A1A6C8Y7_9GAMM</name>
<evidence type="ECO:0000256" key="3">
    <source>
        <dbReference type="ARBA" id="ARBA00022840"/>
    </source>
</evidence>
<dbReference type="Pfam" id="PF06470">
    <property type="entry name" value="SMC_hinge"/>
    <property type="match status" value="1"/>
</dbReference>
<dbReference type="GO" id="GO:0007059">
    <property type="term" value="P:chromosome segregation"/>
    <property type="evidence" value="ECO:0007669"/>
    <property type="project" value="UniProtKB-UniRule"/>
</dbReference>
<sequence>MRLSKIKLSGFKSFVDPTTIPLSSQRVGIVGPNGCGKSNTIDAVRWVMGESSAKYLRGESMEDVIFNGSSARKPVGQASVELVFDNSDGTLGGAYAQYSEISVKRVASRDGQSQYYLNGTRCRRRDITDIFLGTGLGPRSYAIIEQGMISRLIEAKPEELRVYIEEAAGISKYKERRRETENRIRHTRENLDRLNDLREEIDKHLAHLKRQAQTAERFKSLRQEERRAQAELIVLRLEGLGADIARREQAIREAQTALEEAVARLRARETDLVQGRERLNAANESFNEVQGRFYEAGAEISRIEQAIQHAENLRAQRGQALEQAEAALRESRRILEADESKADSLNQTLSARAPEAADAEVFERETMQALEGAELAMADWQRRWDDFNHRANEPAQRAQVERTRMEHLERQLHGLGERHERLSRETDSLDTAGTELEISRIEADVQAQRQGVEDLDRRLTAILERIETRRTGIREDTQALDQLRRQVQTIGGRLASLEALQQAALGKREGGQSAWLSQQGLGDARRLGECLRVDAGWESAAEAVLGGLLGAICVDDLAAVADVAGGDERAPRTFVDQAARAGGETVGLAAHVRAPWPLTDLLAGVGTAVDLADALARRASLVAGESLVTPAGEWVGPGWLRLPDRDEAHAGVLARAEEIESLRTQRESLEAEARTRVASLDAGQAELRELEAERQQVQQAVNQAHRELAAGEGRLNSQRGRLRQQRDRAHAIAQELAELDTRRQNDRTALDEATAARNRAVAEMERLSSERAALETERARCQEALGEARQAAQTARETRHRLSLSLESLRVETAATEQALARGRAQCAELDQRVNGLRETLEADCAPVADLQAERAQALERRSQLERELTAARSSVQAVENGLREAEQARVAIEREVEALREALGTRRVELESVRVRHETLLEQLAETDFEREVLRAEMAPEADITAWEKRVADLEQRIQRLGSINLAAIDEFKTESERAEYLAGQHADLSAALETLESAIQKIDRETRQRFRETFDQVSAGLKDMFPRLFGGGEARLEMTGEDLLSTGVAVLARPPGKRLSTINLMSGGEKALTAVALVFAIFALNPAPFCMLDEVDAPLDEANVGRFARLVQEMSERVQFIMITHNKVSMESADHLIGVTMREAGVSRLVAVDIDEAAQMAAG</sequence>
<feature type="coiled-coil region" evidence="6">
    <location>
        <begin position="945"/>
        <end position="1010"/>
    </location>
</feature>
<feature type="coiled-coil region" evidence="6">
    <location>
        <begin position="652"/>
        <end position="791"/>
    </location>
</feature>
<keyword evidence="1 6" id="KW-0963">Cytoplasm</keyword>
<dbReference type="OrthoDB" id="9808768at2"/>
<dbReference type="InterPro" id="IPR010935">
    <property type="entry name" value="SMC_hinge"/>
</dbReference>
<dbReference type="GO" id="GO:0016887">
    <property type="term" value="F:ATP hydrolysis activity"/>
    <property type="evidence" value="ECO:0007669"/>
    <property type="project" value="InterPro"/>
</dbReference>
<evidence type="ECO:0000256" key="4">
    <source>
        <dbReference type="ARBA" id="ARBA00023054"/>
    </source>
</evidence>
<dbReference type="NCBIfam" id="TIGR02168">
    <property type="entry name" value="SMC_prok_B"/>
    <property type="match status" value="1"/>
</dbReference>
<dbReference type="RefSeq" id="WP_065089225.1">
    <property type="nucleotide sequence ID" value="NZ_JQSG02000001.1"/>
</dbReference>
<feature type="coiled-coil region" evidence="6">
    <location>
        <begin position="303"/>
        <end position="341"/>
    </location>
</feature>
<gene>
    <name evidence="6" type="primary">smc</name>
    <name evidence="9" type="ORF">Thpro_020742</name>
</gene>
<dbReference type="GO" id="GO:0006260">
    <property type="term" value="P:DNA replication"/>
    <property type="evidence" value="ECO:0007669"/>
    <property type="project" value="UniProtKB-UniRule"/>
</dbReference>
<dbReference type="PANTHER" id="PTHR43977">
    <property type="entry name" value="STRUCTURAL MAINTENANCE OF CHROMOSOMES PROTEIN 3"/>
    <property type="match status" value="1"/>
</dbReference>
<protein>
    <recommendedName>
        <fullName evidence="6">Chromosome partition protein Smc</fullName>
    </recommendedName>
</protein>
<evidence type="ECO:0000256" key="1">
    <source>
        <dbReference type="ARBA" id="ARBA00022490"/>
    </source>
</evidence>
<feature type="coiled-coil region" evidence="6">
    <location>
        <begin position="848"/>
        <end position="903"/>
    </location>
</feature>
<feature type="coiled-coil region" evidence="6">
    <location>
        <begin position="170"/>
        <end position="271"/>
    </location>
</feature>
<feature type="coiled-coil region" evidence="6">
    <location>
        <begin position="405"/>
        <end position="500"/>
    </location>
</feature>
<evidence type="ECO:0000259" key="8">
    <source>
        <dbReference type="Pfam" id="PF06470"/>
    </source>
</evidence>
<evidence type="ECO:0000313" key="10">
    <source>
        <dbReference type="Proteomes" id="UP000029273"/>
    </source>
</evidence>
<feature type="domain" description="RecF/RecN/SMC N-terminal" evidence="7">
    <location>
        <begin position="3"/>
        <end position="1149"/>
    </location>
</feature>
<evidence type="ECO:0000256" key="5">
    <source>
        <dbReference type="ARBA" id="ARBA00023125"/>
    </source>
</evidence>
<keyword evidence="2 6" id="KW-0547">Nucleotide-binding</keyword>
<dbReference type="InterPro" id="IPR027417">
    <property type="entry name" value="P-loop_NTPase"/>
</dbReference>
<evidence type="ECO:0000313" key="9">
    <source>
        <dbReference type="EMBL" id="OBS11026.1"/>
    </source>
</evidence>
<comment type="caution">
    <text evidence="9">The sequence shown here is derived from an EMBL/GenBank/DDBJ whole genome shotgun (WGS) entry which is preliminary data.</text>
</comment>
<dbReference type="InterPro" id="IPR036277">
    <property type="entry name" value="SMC_hinge_sf"/>
</dbReference>
<dbReference type="EMBL" id="JQSG02000001">
    <property type="protein sequence ID" value="OBS11026.1"/>
    <property type="molecule type" value="Genomic_DNA"/>
</dbReference>
<dbReference type="PIRSF" id="PIRSF005719">
    <property type="entry name" value="SMC"/>
    <property type="match status" value="1"/>
</dbReference>
<keyword evidence="5 6" id="KW-0238">DNA-binding</keyword>
<feature type="domain" description="SMC hinge" evidence="8">
    <location>
        <begin position="524"/>
        <end position="563"/>
    </location>
</feature>
<dbReference type="CDD" id="cd03278">
    <property type="entry name" value="ABC_SMC_barmotin"/>
    <property type="match status" value="2"/>
</dbReference>
<reference evidence="9 10" key="1">
    <citation type="journal article" date="2014" name="Genome Announc.">
        <title>Draft Genome Sequence of the Iron-Oxidizing, Acidophilic, and Halotolerant 'Thiobacillus prosperus' Type Strain DSM 5130.</title>
        <authorList>
            <person name="Ossandon F.J."/>
            <person name="Cardenas J.P."/>
            <person name="Corbett M."/>
            <person name="Quatrini R."/>
            <person name="Holmes D.S."/>
            <person name="Watkin E."/>
        </authorList>
    </citation>
    <scope>NUCLEOTIDE SEQUENCE [LARGE SCALE GENOMIC DNA]</scope>
    <source>
        <strain evidence="9 10">DSM 5130</strain>
    </source>
</reference>
<keyword evidence="10" id="KW-1185">Reference proteome</keyword>
<dbReference type="Gene3D" id="3.40.50.300">
    <property type="entry name" value="P-loop containing nucleotide triphosphate hydrolases"/>
    <property type="match status" value="2"/>
</dbReference>
<evidence type="ECO:0000256" key="6">
    <source>
        <dbReference type="HAMAP-Rule" id="MF_01894"/>
    </source>
</evidence>
<keyword evidence="3 6" id="KW-0067">ATP-binding</keyword>
<evidence type="ECO:0000256" key="2">
    <source>
        <dbReference type="ARBA" id="ARBA00022741"/>
    </source>
</evidence>
<accession>A0A1A6C8Y7</accession>
<dbReference type="SUPFAM" id="SSF52540">
    <property type="entry name" value="P-loop containing nucleoside triphosphate hydrolases"/>
    <property type="match status" value="1"/>
</dbReference>
<dbReference type="Pfam" id="PF02463">
    <property type="entry name" value="SMC_N"/>
    <property type="match status" value="1"/>
</dbReference>
<dbReference type="AlphaFoldDB" id="A0A1A6C8Y7"/>
<keyword evidence="4 6" id="KW-0175">Coiled coil</keyword>
<dbReference type="GO" id="GO:0005737">
    <property type="term" value="C:cytoplasm"/>
    <property type="evidence" value="ECO:0007669"/>
    <property type="project" value="UniProtKB-SubCell"/>
</dbReference>
<comment type="subunit">
    <text evidence="6">Homodimer.</text>
</comment>
<dbReference type="SUPFAM" id="SSF75553">
    <property type="entry name" value="Smc hinge domain"/>
    <property type="match status" value="1"/>
</dbReference>
<dbReference type="HAMAP" id="MF_01894">
    <property type="entry name" value="Smc_prok"/>
    <property type="match status" value="1"/>
</dbReference>